<dbReference type="InterPro" id="IPR045851">
    <property type="entry name" value="AMP-bd_C_sf"/>
</dbReference>
<dbReference type="PANTHER" id="PTHR43201:SF8">
    <property type="entry name" value="ACYL-COA SYNTHETASE FAMILY MEMBER 3"/>
    <property type="match status" value="1"/>
</dbReference>
<dbReference type="Pfam" id="PF00501">
    <property type="entry name" value="AMP-binding"/>
    <property type="match status" value="1"/>
</dbReference>
<organism evidence="4 5">
    <name type="scientific">Rhizodiscina lignyota</name>
    <dbReference type="NCBI Taxonomy" id="1504668"/>
    <lineage>
        <taxon>Eukaryota</taxon>
        <taxon>Fungi</taxon>
        <taxon>Dikarya</taxon>
        <taxon>Ascomycota</taxon>
        <taxon>Pezizomycotina</taxon>
        <taxon>Dothideomycetes</taxon>
        <taxon>Pleosporomycetidae</taxon>
        <taxon>Aulographales</taxon>
        <taxon>Rhizodiscinaceae</taxon>
        <taxon>Rhizodiscina</taxon>
    </lineage>
</organism>
<feature type="domain" description="AMP-binding enzyme C-terminal" evidence="3">
    <location>
        <begin position="459"/>
        <end position="533"/>
    </location>
</feature>
<feature type="domain" description="AMP-dependent synthetase/ligase" evidence="2">
    <location>
        <begin position="33"/>
        <end position="406"/>
    </location>
</feature>
<protein>
    <submittedName>
        <fullName evidence="4">Acetyl-CoA synthetase-like protein</fullName>
    </submittedName>
</protein>
<sequence>MVVLHKGDRLQFIPRHVGPNVLPQFLLFERMVRWAALQPHLIAVKDLTFGHTASYAQLLTDILAMKNALRSKLSPDLIKKLDNDEEVFINLLATPGYEFTVGFLGIVALGAAVSPLSPEWPAKEAATLVNRASASALLSTHNCLPKAKEVAQMVSSTTNPSYYCVEVKPYIMNPPLPTDQIHISSGLSLDLDGSGLIIFTSGTTGPPKGAVRRRSFFIDHCMHVADTFGLTTGETVLHQLPVHHITGVGFTLCPFLLSGGCIEFKTGGFDTVFTWERISKGGLTYFSGVPTIYMRLMQYYEQNLATLPPEKLKPYLDGISGFKHLMCGTSALPRPLQEKWTKLRGGRRIMTRYGGTEFGSGFVVPPGADDCPPTSVGIVTPGVDLKLSEGDEGEILMRSPTMFARYVNDPAATAAAHTPDGYYKTGDIGRREGKYYYILGRASVDIMKSGGYKISALDVEREILGLPYISEVMVCGVEDEEFGERVAAAIVLKGREDLPIDDLRKDLRSSLPGYQMPTLLRIVKDIPKNATGKVMKKQLRPQVFPPGGHPDIQRWVRPAKRAPESRI</sequence>
<dbReference type="Gene3D" id="3.30.300.30">
    <property type="match status" value="1"/>
</dbReference>
<name>A0A9P4M2C2_9PEZI</name>
<dbReference type="PANTHER" id="PTHR43201">
    <property type="entry name" value="ACYL-COA SYNTHETASE"/>
    <property type="match status" value="1"/>
</dbReference>
<evidence type="ECO:0000313" key="5">
    <source>
        <dbReference type="Proteomes" id="UP000799772"/>
    </source>
</evidence>
<dbReference type="Proteomes" id="UP000799772">
    <property type="component" value="Unassembled WGS sequence"/>
</dbReference>
<evidence type="ECO:0000313" key="4">
    <source>
        <dbReference type="EMBL" id="KAF2095531.1"/>
    </source>
</evidence>
<evidence type="ECO:0000259" key="2">
    <source>
        <dbReference type="Pfam" id="PF00501"/>
    </source>
</evidence>
<dbReference type="GO" id="GO:0006631">
    <property type="term" value="P:fatty acid metabolic process"/>
    <property type="evidence" value="ECO:0007669"/>
    <property type="project" value="TreeGrafter"/>
</dbReference>
<evidence type="ECO:0000256" key="1">
    <source>
        <dbReference type="ARBA" id="ARBA00006432"/>
    </source>
</evidence>
<dbReference type="InterPro" id="IPR025110">
    <property type="entry name" value="AMP-bd_C"/>
</dbReference>
<evidence type="ECO:0000259" key="3">
    <source>
        <dbReference type="Pfam" id="PF13193"/>
    </source>
</evidence>
<reference evidence="4" key="1">
    <citation type="journal article" date="2020" name="Stud. Mycol.">
        <title>101 Dothideomycetes genomes: a test case for predicting lifestyles and emergence of pathogens.</title>
        <authorList>
            <person name="Haridas S."/>
            <person name="Albert R."/>
            <person name="Binder M."/>
            <person name="Bloem J."/>
            <person name="Labutti K."/>
            <person name="Salamov A."/>
            <person name="Andreopoulos B."/>
            <person name="Baker S."/>
            <person name="Barry K."/>
            <person name="Bills G."/>
            <person name="Bluhm B."/>
            <person name="Cannon C."/>
            <person name="Castanera R."/>
            <person name="Culley D."/>
            <person name="Daum C."/>
            <person name="Ezra D."/>
            <person name="Gonzalez J."/>
            <person name="Henrissat B."/>
            <person name="Kuo A."/>
            <person name="Liang C."/>
            <person name="Lipzen A."/>
            <person name="Lutzoni F."/>
            <person name="Magnuson J."/>
            <person name="Mondo S."/>
            <person name="Nolan M."/>
            <person name="Ohm R."/>
            <person name="Pangilinan J."/>
            <person name="Park H.-J."/>
            <person name="Ramirez L."/>
            <person name="Alfaro M."/>
            <person name="Sun H."/>
            <person name="Tritt A."/>
            <person name="Yoshinaga Y."/>
            <person name="Zwiers L.-H."/>
            <person name="Turgeon B."/>
            <person name="Goodwin S."/>
            <person name="Spatafora J."/>
            <person name="Crous P."/>
            <person name="Grigoriev I."/>
        </authorList>
    </citation>
    <scope>NUCLEOTIDE SEQUENCE</scope>
    <source>
        <strain evidence="4">CBS 133067</strain>
    </source>
</reference>
<dbReference type="AlphaFoldDB" id="A0A9P4M2C2"/>
<comment type="caution">
    <text evidence="4">The sequence shown here is derived from an EMBL/GenBank/DDBJ whole genome shotgun (WGS) entry which is preliminary data.</text>
</comment>
<dbReference type="GO" id="GO:0031956">
    <property type="term" value="F:medium-chain fatty acid-CoA ligase activity"/>
    <property type="evidence" value="ECO:0007669"/>
    <property type="project" value="TreeGrafter"/>
</dbReference>
<dbReference type="InterPro" id="IPR020845">
    <property type="entry name" value="AMP-binding_CS"/>
</dbReference>
<comment type="similarity">
    <text evidence="1">Belongs to the ATP-dependent AMP-binding enzyme family.</text>
</comment>
<proteinExistence type="inferred from homology"/>
<accession>A0A9P4M2C2</accession>
<dbReference type="SUPFAM" id="SSF56801">
    <property type="entry name" value="Acetyl-CoA synthetase-like"/>
    <property type="match status" value="1"/>
</dbReference>
<dbReference type="Gene3D" id="3.40.50.12780">
    <property type="entry name" value="N-terminal domain of ligase-like"/>
    <property type="match status" value="1"/>
</dbReference>
<dbReference type="InterPro" id="IPR042099">
    <property type="entry name" value="ANL_N_sf"/>
</dbReference>
<keyword evidence="5" id="KW-1185">Reference proteome</keyword>
<dbReference type="InterPro" id="IPR000873">
    <property type="entry name" value="AMP-dep_synth/lig_dom"/>
</dbReference>
<gene>
    <name evidence="4" type="ORF">NA57DRAFT_44662</name>
</gene>
<dbReference type="PROSITE" id="PS00455">
    <property type="entry name" value="AMP_BINDING"/>
    <property type="match status" value="1"/>
</dbReference>
<dbReference type="Pfam" id="PF13193">
    <property type="entry name" value="AMP-binding_C"/>
    <property type="match status" value="1"/>
</dbReference>
<dbReference type="OrthoDB" id="6614653at2759"/>
<dbReference type="EMBL" id="ML978131">
    <property type="protein sequence ID" value="KAF2095531.1"/>
    <property type="molecule type" value="Genomic_DNA"/>
</dbReference>